<evidence type="ECO:0000256" key="1">
    <source>
        <dbReference type="SAM" id="MobiDB-lite"/>
    </source>
</evidence>
<dbReference type="Proteomes" id="UP000735302">
    <property type="component" value="Unassembled WGS sequence"/>
</dbReference>
<proteinExistence type="predicted"/>
<sequence length="145" mass="16183">MHTNKFQAFRRPFVKPGGWWRGFSLRQRGPADLIRVASRFTVLPTPRQSNENIELDVCVAIASELAMTSAEIFLSQAEPEFEPTFDALGSNEAKKARPYIILLCQGAGGGARTRDRRISADLRADSPATVPPTPINIRMKDEERI</sequence>
<evidence type="ECO:0000313" key="2">
    <source>
        <dbReference type="EMBL" id="GFO16919.1"/>
    </source>
</evidence>
<feature type="region of interest" description="Disordered" evidence="1">
    <location>
        <begin position="124"/>
        <end position="145"/>
    </location>
</feature>
<keyword evidence="3" id="KW-1185">Reference proteome</keyword>
<dbReference type="AlphaFoldDB" id="A0AAV4BEY1"/>
<accession>A0AAV4BEY1</accession>
<comment type="caution">
    <text evidence="2">The sequence shown here is derived from an EMBL/GenBank/DDBJ whole genome shotgun (WGS) entry which is preliminary data.</text>
</comment>
<protein>
    <submittedName>
        <fullName evidence="2">Uncharacterized protein</fullName>
    </submittedName>
</protein>
<gene>
    <name evidence="2" type="ORF">PoB_004342400</name>
</gene>
<evidence type="ECO:0000313" key="3">
    <source>
        <dbReference type="Proteomes" id="UP000735302"/>
    </source>
</evidence>
<reference evidence="2 3" key="1">
    <citation type="journal article" date="2021" name="Elife">
        <title>Chloroplast acquisition without the gene transfer in kleptoplastic sea slugs, Plakobranchus ocellatus.</title>
        <authorList>
            <person name="Maeda T."/>
            <person name="Takahashi S."/>
            <person name="Yoshida T."/>
            <person name="Shimamura S."/>
            <person name="Takaki Y."/>
            <person name="Nagai Y."/>
            <person name="Toyoda A."/>
            <person name="Suzuki Y."/>
            <person name="Arimoto A."/>
            <person name="Ishii H."/>
            <person name="Satoh N."/>
            <person name="Nishiyama T."/>
            <person name="Hasebe M."/>
            <person name="Maruyama T."/>
            <person name="Minagawa J."/>
            <person name="Obokata J."/>
            <person name="Shigenobu S."/>
        </authorList>
    </citation>
    <scope>NUCLEOTIDE SEQUENCE [LARGE SCALE GENOMIC DNA]</scope>
</reference>
<organism evidence="2 3">
    <name type="scientific">Plakobranchus ocellatus</name>
    <dbReference type="NCBI Taxonomy" id="259542"/>
    <lineage>
        <taxon>Eukaryota</taxon>
        <taxon>Metazoa</taxon>
        <taxon>Spiralia</taxon>
        <taxon>Lophotrochozoa</taxon>
        <taxon>Mollusca</taxon>
        <taxon>Gastropoda</taxon>
        <taxon>Heterobranchia</taxon>
        <taxon>Euthyneura</taxon>
        <taxon>Panpulmonata</taxon>
        <taxon>Sacoglossa</taxon>
        <taxon>Placobranchoidea</taxon>
        <taxon>Plakobranchidae</taxon>
        <taxon>Plakobranchus</taxon>
    </lineage>
</organism>
<dbReference type="EMBL" id="BLXT01004727">
    <property type="protein sequence ID" value="GFO16919.1"/>
    <property type="molecule type" value="Genomic_DNA"/>
</dbReference>
<name>A0AAV4BEY1_9GAST</name>